<feature type="region of interest" description="Disordered" evidence="1">
    <location>
        <begin position="175"/>
        <end position="200"/>
    </location>
</feature>
<gene>
    <name evidence="2 4" type="ORF">BDZ99DRAFT_526412</name>
</gene>
<name>A0A6A6Y4P2_9PEZI</name>
<dbReference type="AlphaFoldDB" id="A0A6A6Y4P2"/>
<reference evidence="2 4" key="1">
    <citation type="journal article" date="2020" name="Stud. Mycol.">
        <title>101 Dothideomycetes genomes: a test case for predicting lifestyles and emergence of pathogens.</title>
        <authorList>
            <person name="Haridas S."/>
            <person name="Albert R."/>
            <person name="Binder M."/>
            <person name="Bloem J."/>
            <person name="Labutti K."/>
            <person name="Salamov A."/>
            <person name="Andreopoulos B."/>
            <person name="Baker S."/>
            <person name="Barry K."/>
            <person name="Bills G."/>
            <person name="Bluhm B."/>
            <person name="Cannon C."/>
            <person name="Castanera R."/>
            <person name="Culley D."/>
            <person name="Daum C."/>
            <person name="Ezra D."/>
            <person name="Gonzalez J."/>
            <person name="Henrissat B."/>
            <person name="Kuo A."/>
            <person name="Liang C."/>
            <person name="Lipzen A."/>
            <person name="Lutzoni F."/>
            <person name="Magnuson J."/>
            <person name="Mondo S."/>
            <person name="Nolan M."/>
            <person name="Ohm R."/>
            <person name="Pangilinan J."/>
            <person name="Park H.-J."/>
            <person name="Ramirez L."/>
            <person name="Alfaro M."/>
            <person name="Sun H."/>
            <person name="Tritt A."/>
            <person name="Yoshinaga Y."/>
            <person name="Zwiers L.-H."/>
            <person name="Turgeon B."/>
            <person name="Goodwin S."/>
            <person name="Spatafora J."/>
            <person name="Crous P."/>
            <person name="Grigoriev I."/>
        </authorList>
    </citation>
    <scope>NUCLEOTIDE SEQUENCE</scope>
    <source>
        <strain evidence="2 4">CBS 304.34</strain>
    </source>
</reference>
<protein>
    <submittedName>
        <fullName evidence="2 4">Uncharacterized protein</fullName>
    </submittedName>
</protein>
<dbReference type="EMBL" id="MU003717">
    <property type="protein sequence ID" value="KAF2803483.1"/>
    <property type="molecule type" value="Genomic_DNA"/>
</dbReference>
<sequence>MPTSIKPPHRQYLHCTNHVTPSPPSNSQHRHYNLSPIPVKPQYRHHPHYINIPLHNLLQNPTTMTTPQTPSPNSKKTVRFSPTPQIFALPSNPLLTTTRAYRDPSNAALERMADEWRQATLAQERLHAARASAALAAETGARGASAGPKGAGTVRAAGRPLGEIVGWVPRAACATGSAGGGRGGDGRVRDAEGPVPWRRG</sequence>
<dbReference type="Proteomes" id="UP000504636">
    <property type="component" value="Unplaced"/>
</dbReference>
<reference evidence="4" key="3">
    <citation type="submission" date="2025-04" db="UniProtKB">
        <authorList>
            <consortium name="RefSeq"/>
        </authorList>
    </citation>
    <scope>IDENTIFICATION</scope>
    <source>
        <strain evidence="4">CBS 304.34</strain>
    </source>
</reference>
<keyword evidence="3" id="KW-1185">Reference proteome</keyword>
<accession>A0A6A6Y4P2</accession>
<evidence type="ECO:0000313" key="3">
    <source>
        <dbReference type="Proteomes" id="UP000504636"/>
    </source>
</evidence>
<proteinExistence type="predicted"/>
<evidence type="ECO:0000256" key="1">
    <source>
        <dbReference type="SAM" id="MobiDB-lite"/>
    </source>
</evidence>
<evidence type="ECO:0000313" key="2">
    <source>
        <dbReference type="EMBL" id="KAF2803483.1"/>
    </source>
</evidence>
<reference evidence="4" key="2">
    <citation type="submission" date="2020-04" db="EMBL/GenBank/DDBJ databases">
        <authorList>
            <consortium name="NCBI Genome Project"/>
        </authorList>
    </citation>
    <scope>NUCLEOTIDE SEQUENCE</scope>
    <source>
        <strain evidence="4">CBS 304.34</strain>
    </source>
</reference>
<evidence type="ECO:0000313" key="4">
    <source>
        <dbReference type="RefSeq" id="XP_033570447.1"/>
    </source>
</evidence>
<organism evidence="2">
    <name type="scientific">Mytilinidion resinicola</name>
    <dbReference type="NCBI Taxonomy" id="574789"/>
    <lineage>
        <taxon>Eukaryota</taxon>
        <taxon>Fungi</taxon>
        <taxon>Dikarya</taxon>
        <taxon>Ascomycota</taxon>
        <taxon>Pezizomycotina</taxon>
        <taxon>Dothideomycetes</taxon>
        <taxon>Pleosporomycetidae</taxon>
        <taxon>Mytilinidiales</taxon>
        <taxon>Mytilinidiaceae</taxon>
        <taxon>Mytilinidion</taxon>
    </lineage>
</organism>
<dbReference type="GeneID" id="54467031"/>
<dbReference type="RefSeq" id="XP_033570447.1">
    <property type="nucleotide sequence ID" value="XM_033726138.1"/>
</dbReference>